<proteinExistence type="predicted"/>
<evidence type="ECO:0000313" key="1">
    <source>
        <dbReference type="EMBL" id="MPR02895.1"/>
    </source>
</evidence>
<dbReference type="Gene3D" id="3.40.50.360">
    <property type="match status" value="1"/>
</dbReference>
<sequence>MNNVLLINASRHGQVSQANLLALERVTSLRQRYPNLKLVERDLGANPLPPLGSDYAHGLTTTVPLHAPLFDRRFTCLQGVVFGEAGIRAAVEEARTALSTEPLFNNLSRA</sequence>
<gene>
    <name evidence="1" type="ORF">F0169_12940</name>
</gene>
<protein>
    <recommendedName>
        <fullName evidence="3">NAD(P)H-dependent oxidoreductase</fullName>
    </recommendedName>
</protein>
<dbReference type="RefSeq" id="WP_152746752.1">
    <property type="nucleotide sequence ID" value="NZ_VUAZ01000068.1"/>
</dbReference>
<evidence type="ECO:0008006" key="3">
    <source>
        <dbReference type="Google" id="ProtNLM"/>
    </source>
</evidence>
<accession>A0A5N7KME4</accession>
<reference evidence="1 2" key="1">
    <citation type="journal article" date="2020" name="Int. J. Syst. Evol. Microbiol.">
        <title>Pseudomonas kitaguniensis sp. nov., a pathogen causing bacterial rot of Welsh onion in Japan.</title>
        <authorList>
            <person name="Sawada H."/>
            <person name="Fujikawa T."/>
            <person name="Nishiwaki Y."/>
            <person name="Horita H."/>
        </authorList>
    </citation>
    <scope>NUCLEOTIDE SEQUENCE [LARGE SCALE GENOMIC DNA]</scope>
    <source>
        <strain evidence="1 2">MAFF 212408</strain>
    </source>
</reference>
<keyword evidence="2" id="KW-1185">Reference proteome</keyword>
<comment type="caution">
    <text evidence="1">The sequence shown here is derived from an EMBL/GenBank/DDBJ whole genome shotgun (WGS) entry which is preliminary data.</text>
</comment>
<dbReference type="InterPro" id="IPR029039">
    <property type="entry name" value="Flavoprotein-like_sf"/>
</dbReference>
<name>A0A5N7KME4_9PSED</name>
<evidence type="ECO:0000313" key="2">
    <source>
        <dbReference type="Proteomes" id="UP000326112"/>
    </source>
</evidence>
<dbReference type="EMBL" id="VUAZ01000068">
    <property type="protein sequence ID" value="MPR02895.1"/>
    <property type="molecule type" value="Genomic_DNA"/>
</dbReference>
<organism evidence="1 2">
    <name type="scientific">Pseudomonas kitaguniensis</name>
    <dbReference type="NCBI Taxonomy" id="2607908"/>
    <lineage>
        <taxon>Bacteria</taxon>
        <taxon>Pseudomonadati</taxon>
        <taxon>Pseudomonadota</taxon>
        <taxon>Gammaproteobacteria</taxon>
        <taxon>Pseudomonadales</taxon>
        <taxon>Pseudomonadaceae</taxon>
        <taxon>Pseudomonas</taxon>
    </lineage>
</organism>
<reference evidence="1 2" key="2">
    <citation type="journal article" date="2023" name="Plant Pathol.">
        <title>Dismantling and reorganizing Pseudomonas marginalis sensu#lato.</title>
        <authorList>
            <person name="Sawada H."/>
            <person name="Fujikawa T."/>
            <person name="Satou M."/>
        </authorList>
    </citation>
    <scope>NUCLEOTIDE SEQUENCE [LARGE SCALE GENOMIC DNA]</scope>
    <source>
        <strain evidence="1 2">MAFF 212408</strain>
    </source>
</reference>
<dbReference type="Proteomes" id="UP000326112">
    <property type="component" value="Unassembled WGS sequence"/>
</dbReference>